<gene>
    <name evidence="2" type="ORF">K457DRAFT_134791</name>
</gene>
<proteinExistence type="predicted"/>
<feature type="non-terminal residue" evidence="2">
    <location>
        <position position="421"/>
    </location>
</feature>
<dbReference type="AlphaFoldDB" id="A0A197K682"/>
<keyword evidence="3" id="KW-1185">Reference proteome</keyword>
<organism evidence="2 3">
    <name type="scientific">Linnemannia elongata AG-77</name>
    <dbReference type="NCBI Taxonomy" id="1314771"/>
    <lineage>
        <taxon>Eukaryota</taxon>
        <taxon>Fungi</taxon>
        <taxon>Fungi incertae sedis</taxon>
        <taxon>Mucoromycota</taxon>
        <taxon>Mortierellomycotina</taxon>
        <taxon>Mortierellomycetes</taxon>
        <taxon>Mortierellales</taxon>
        <taxon>Mortierellaceae</taxon>
        <taxon>Linnemannia</taxon>
    </lineage>
</organism>
<evidence type="ECO:0000313" key="2">
    <source>
        <dbReference type="EMBL" id="OAQ33167.1"/>
    </source>
</evidence>
<feature type="compositionally biased region" description="Low complexity" evidence="1">
    <location>
        <begin position="189"/>
        <end position="198"/>
    </location>
</feature>
<accession>A0A197K682</accession>
<dbReference type="Proteomes" id="UP000078512">
    <property type="component" value="Unassembled WGS sequence"/>
</dbReference>
<feature type="region of interest" description="Disordered" evidence="1">
    <location>
        <begin position="75"/>
        <end position="136"/>
    </location>
</feature>
<dbReference type="OrthoDB" id="2419673at2759"/>
<feature type="compositionally biased region" description="Polar residues" evidence="1">
    <location>
        <begin position="121"/>
        <end position="136"/>
    </location>
</feature>
<feature type="compositionally biased region" description="Low complexity" evidence="1">
    <location>
        <begin position="272"/>
        <end position="281"/>
    </location>
</feature>
<feature type="compositionally biased region" description="Basic and acidic residues" evidence="1">
    <location>
        <begin position="179"/>
        <end position="188"/>
    </location>
</feature>
<protein>
    <submittedName>
        <fullName evidence="2">Uncharacterized protein</fullName>
    </submittedName>
</protein>
<feature type="region of interest" description="Disordered" evidence="1">
    <location>
        <begin position="36"/>
        <end position="57"/>
    </location>
</feature>
<feature type="region of interest" description="Disordered" evidence="1">
    <location>
        <begin position="218"/>
        <end position="281"/>
    </location>
</feature>
<evidence type="ECO:0000256" key="1">
    <source>
        <dbReference type="SAM" id="MobiDB-lite"/>
    </source>
</evidence>
<dbReference type="EMBL" id="KV442022">
    <property type="protein sequence ID" value="OAQ33167.1"/>
    <property type="molecule type" value="Genomic_DNA"/>
</dbReference>
<feature type="compositionally biased region" description="Low complexity" evidence="1">
    <location>
        <begin position="109"/>
        <end position="120"/>
    </location>
</feature>
<feature type="compositionally biased region" description="Basic residues" evidence="1">
    <location>
        <begin position="252"/>
        <end position="266"/>
    </location>
</feature>
<feature type="region of interest" description="Disordered" evidence="1">
    <location>
        <begin position="176"/>
        <end position="201"/>
    </location>
</feature>
<sequence length="421" mass="46904">MFARPVDPFFAYNSAFSAAERHHKELELLAQQNSLHHLSSQPSRLDSNQPPSSANINNKRRKHSLHFEPEFLSALDSSLQDPPPVLSRPRPCKKPRRSAATAFINEIRTASNTTESATNSFAQSKASPPTTVSETLYPTEHGASTTLLHFPATSKTTDGPSIIDLSSGEELIAMNVGQSDHKRPRESLAESSSSSSAESLREVYDVLEDGSLSAVLDHAPALPSPAKRSRVDSSTNDDGLLTPLDELEQGRERKRPNRRNIARPRQMHATINANNNNNNNNTYGYRDEAMMDATGWMSDDEDSHTNDTREKVARPEMALIRYEGPKTVTLADGVDALIRKRWNDDHDIPSLNNLQGNELVLYRPPLPRALLDNGDNDDERPLTVIEELDDDDNIHQAAHTSIDNSDRLIHELEDKIMDMDL</sequence>
<name>A0A197K682_9FUNG</name>
<reference evidence="2 3" key="1">
    <citation type="submission" date="2016-05" db="EMBL/GenBank/DDBJ databases">
        <title>Genome sequencing reveals origins of a unique bacterial endosymbiosis in the earliest lineages of terrestrial Fungi.</title>
        <authorList>
            <consortium name="DOE Joint Genome Institute"/>
            <person name="Uehling J."/>
            <person name="Gryganskyi A."/>
            <person name="Hameed K."/>
            <person name="Tschaplinski T."/>
            <person name="Misztal P."/>
            <person name="Wu S."/>
            <person name="Desiro A."/>
            <person name="Vande Pol N."/>
            <person name="Du Z.-Y."/>
            <person name="Zienkiewicz A."/>
            <person name="Zienkiewicz K."/>
            <person name="Morin E."/>
            <person name="Tisserant E."/>
            <person name="Splivallo R."/>
            <person name="Hainaut M."/>
            <person name="Henrissat B."/>
            <person name="Ohm R."/>
            <person name="Kuo A."/>
            <person name="Yan J."/>
            <person name="Lipzen A."/>
            <person name="Nolan M."/>
            <person name="Labutti K."/>
            <person name="Barry K."/>
            <person name="Goldstein A."/>
            <person name="Labbe J."/>
            <person name="Schadt C."/>
            <person name="Tuskan G."/>
            <person name="Grigoriev I."/>
            <person name="Martin F."/>
            <person name="Vilgalys R."/>
            <person name="Bonito G."/>
        </authorList>
    </citation>
    <scope>NUCLEOTIDE SEQUENCE [LARGE SCALE GENOMIC DNA]</scope>
    <source>
        <strain evidence="2 3">AG-77</strain>
    </source>
</reference>
<evidence type="ECO:0000313" key="3">
    <source>
        <dbReference type="Proteomes" id="UP000078512"/>
    </source>
</evidence>